<dbReference type="AlphaFoldDB" id="A0A1F5ZLG5"/>
<evidence type="ECO:0000313" key="3">
    <source>
        <dbReference type="Proteomes" id="UP000176923"/>
    </source>
</evidence>
<reference evidence="2 3" key="1">
    <citation type="journal article" date="2016" name="Nat. Commun.">
        <title>Thousands of microbial genomes shed light on interconnected biogeochemical processes in an aquifer system.</title>
        <authorList>
            <person name="Anantharaman K."/>
            <person name="Brown C.T."/>
            <person name="Hug L.A."/>
            <person name="Sharon I."/>
            <person name="Castelle C.J."/>
            <person name="Probst A.J."/>
            <person name="Thomas B.C."/>
            <person name="Singh A."/>
            <person name="Wilkins M.J."/>
            <person name="Karaoz U."/>
            <person name="Brodie E.L."/>
            <person name="Williams K.H."/>
            <person name="Hubbard S.S."/>
            <person name="Banfield J.F."/>
        </authorList>
    </citation>
    <scope>NUCLEOTIDE SEQUENCE [LARGE SCALE GENOMIC DNA]</scope>
</reference>
<protein>
    <recommendedName>
        <fullName evidence="4">Polymerase nucleotidyl transferase domain-containing protein</fullName>
    </recommendedName>
</protein>
<organism evidence="2 3">
    <name type="scientific">Candidatus Gottesmanbacteria bacterium RIFCSPHIGHO2_02_FULL_39_11</name>
    <dbReference type="NCBI Taxonomy" id="1798382"/>
    <lineage>
        <taxon>Bacteria</taxon>
        <taxon>Candidatus Gottesmaniibacteriota</taxon>
    </lineage>
</organism>
<keyword evidence="1" id="KW-1133">Transmembrane helix</keyword>
<dbReference type="EMBL" id="MFJL01000038">
    <property type="protein sequence ID" value="OGG13271.1"/>
    <property type="molecule type" value="Genomic_DNA"/>
</dbReference>
<keyword evidence="1" id="KW-0812">Transmembrane</keyword>
<comment type="caution">
    <text evidence="2">The sequence shown here is derived from an EMBL/GenBank/DDBJ whole genome shotgun (WGS) entry which is preliminary data.</text>
</comment>
<dbReference type="Proteomes" id="UP000176923">
    <property type="component" value="Unassembled WGS sequence"/>
</dbReference>
<feature type="transmembrane region" description="Helical" evidence="1">
    <location>
        <begin position="235"/>
        <end position="253"/>
    </location>
</feature>
<evidence type="ECO:0000256" key="1">
    <source>
        <dbReference type="SAM" id="Phobius"/>
    </source>
</evidence>
<proteinExistence type="predicted"/>
<gene>
    <name evidence="2" type="ORF">A3D77_05405</name>
</gene>
<evidence type="ECO:0008006" key="4">
    <source>
        <dbReference type="Google" id="ProtNLM"/>
    </source>
</evidence>
<name>A0A1F5ZLG5_9BACT</name>
<sequence length="300" mass="34775">MISADSLKKAVYKTLVYSSLFDFPLTSYEVYRYLIELKIGQGPIRNRLPKLRGVFKKEGYFFIGSESDLVARRIKRKSISQKKWLLAKKTARLLSVIPTIEMIGITGGLAMENADEEDDIDFLIITSPGLLWVTRFFATVLLDLLGIRRKPGEKNVKDLMCLNMFLDKRYASVSDTERNIYLAHEVLQVKPLLNRRHTYEYFLGQNKWTEKFLPNLRDIKNNNLNALSCSSPGKLSVILSIVFYPIEYLFYFMQKKYMEKKMTSEKISPHQIQFHPGNLKGKILSKYSKKLFGVLKVFSP</sequence>
<evidence type="ECO:0000313" key="2">
    <source>
        <dbReference type="EMBL" id="OGG13271.1"/>
    </source>
</evidence>
<keyword evidence="1" id="KW-0472">Membrane</keyword>
<dbReference type="STRING" id="1798382.A3D77_05405"/>
<accession>A0A1F5ZLG5</accession>